<dbReference type="Pfam" id="PF04397">
    <property type="entry name" value="LytTR"/>
    <property type="match status" value="1"/>
</dbReference>
<proteinExistence type="predicted"/>
<gene>
    <name evidence="4" type="ORF">ESY86_15735</name>
</gene>
<dbReference type="PANTHER" id="PTHR37299:SF1">
    <property type="entry name" value="STAGE 0 SPORULATION PROTEIN A HOMOLOG"/>
    <property type="match status" value="1"/>
</dbReference>
<dbReference type="RefSeq" id="WP_147087544.1">
    <property type="nucleotide sequence ID" value="NZ_VORM01000020.1"/>
</dbReference>
<dbReference type="GO" id="GO:0003677">
    <property type="term" value="F:DNA binding"/>
    <property type="evidence" value="ECO:0007669"/>
    <property type="project" value="InterPro"/>
</dbReference>
<evidence type="ECO:0000259" key="2">
    <source>
        <dbReference type="PROSITE" id="PS50110"/>
    </source>
</evidence>
<dbReference type="PANTHER" id="PTHR37299">
    <property type="entry name" value="TRANSCRIPTIONAL REGULATOR-RELATED"/>
    <property type="match status" value="1"/>
</dbReference>
<evidence type="ECO:0000313" key="4">
    <source>
        <dbReference type="EMBL" id="TXD87761.1"/>
    </source>
</evidence>
<keyword evidence="5" id="KW-1185">Reference proteome</keyword>
<dbReference type="InterPro" id="IPR007492">
    <property type="entry name" value="LytTR_DNA-bd_dom"/>
</dbReference>
<dbReference type="AlphaFoldDB" id="A0A5C6ZCJ8"/>
<dbReference type="OrthoDB" id="2168082at2"/>
<evidence type="ECO:0000313" key="5">
    <source>
        <dbReference type="Proteomes" id="UP000321578"/>
    </source>
</evidence>
<sequence>MNSYFVIDSDGKIAKDLKKVMADYPMFLSIGNSNSYEQSMNIILKRKPDLVFLNLDNVIESPFELVTELNSYLEIIPDFVAVSSSNENSYKALKHGFIDYLMTPLVELEIRKLALKFKKKQSSKTNRTLCLQSYKDFQYLNTDEILFLKADNNTTDFYLNDGSVISAFKTLKIFENALPNNFLRIHKSYVVNKDYVSRINYGNLKCSVINTVQKIPFTKTYLSNIEFIKDSLSDLSIQSQN</sequence>
<dbReference type="Gene3D" id="3.40.50.2300">
    <property type="match status" value="1"/>
</dbReference>
<feature type="domain" description="HTH LytTR-type" evidence="3">
    <location>
        <begin position="139"/>
        <end position="234"/>
    </location>
</feature>
<evidence type="ECO:0000256" key="1">
    <source>
        <dbReference type="PROSITE-ProRule" id="PRU00169"/>
    </source>
</evidence>
<dbReference type="Proteomes" id="UP000321578">
    <property type="component" value="Unassembled WGS sequence"/>
</dbReference>
<protein>
    <submittedName>
        <fullName evidence="4">Response regulator transcription factor</fullName>
    </submittedName>
</protein>
<organism evidence="4 5">
    <name type="scientific">Subsaximicrobium wynnwilliamsii</name>
    <dbReference type="NCBI Taxonomy" id="291179"/>
    <lineage>
        <taxon>Bacteria</taxon>
        <taxon>Pseudomonadati</taxon>
        <taxon>Bacteroidota</taxon>
        <taxon>Flavobacteriia</taxon>
        <taxon>Flavobacteriales</taxon>
        <taxon>Flavobacteriaceae</taxon>
        <taxon>Subsaximicrobium</taxon>
    </lineage>
</organism>
<comment type="caution">
    <text evidence="4">The sequence shown here is derived from an EMBL/GenBank/DDBJ whole genome shotgun (WGS) entry which is preliminary data.</text>
</comment>
<dbReference type="SUPFAM" id="SSF52172">
    <property type="entry name" value="CheY-like"/>
    <property type="match status" value="1"/>
</dbReference>
<feature type="domain" description="Response regulatory" evidence="2">
    <location>
        <begin position="3"/>
        <end position="118"/>
    </location>
</feature>
<dbReference type="Gene3D" id="2.40.50.1020">
    <property type="entry name" value="LytTr DNA-binding domain"/>
    <property type="match status" value="1"/>
</dbReference>
<dbReference type="SMART" id="SM00850">
    <property type="entry name" value="LytTR"/>
    <property type="match status" value="1"/>
</dbReference>
<name>A0A5C6ZCJ8_9FLAO</name>
<dbReference type="PROSITE" id="PS50930">
    <property type="entry name" value="HTH_LYTTR"/>
    <property type="match status" value="1"/>
</dbReference>
<accession>A0A5C6ZCJ8</accession>
<dbReference type="InterPro" id="IPR046947">
    <property type="entry name" value="LytR-like"/>
</dbReference>
<dbReference type="GO" id="GO:0000156">
    <property type="term" value="F:phosphorelay response regulator activity"/>
    <property type="evidence" value="ECO:0007669"/>
    <property type="project" value="InterPro"/>
</dbReference>
<dbReference type="InterPro" id="IPR011006">
    <property type="entry name" value="CheY-like_superfamily"/>
</dbReference>
<dbReference type="InterPro" id="IPR001789">
    <property type="entry name" value="Sig_transdc_resp-reg_receiver"/>
</dbReference>
<comment type="caution">
    <text evidence="1">Lacks conserved residue(s) required for the propagation of feature annotation.</text>
</comment>
<evidence type="ECO:0000259" key="3">
    <source>
        <dbReference type="PROSITE" id="PS50930"/>
    </source>
</evidence>
<dbReference type="EMBL" id="VORO01000020">
    <property type="protein sequence ID" value="TXD87761.1"/>
    <property type="molecule type" value="Genomic_DNA"/>
</dbReference>
<dbReference type="PROSITE" id="PS50110">
    <property type="entry name" value="RESPONSE_REGULATORY"/>
    <property type="match status" value="1"/>
</dbReference>
<reference evidence="4 5" key="1">
    <citation type="submission" date="2019-08" db="EMBL/GenBank/DDBJ databases">
        <title>Genomes of Subsaximicrobium wynnwilliamsii strains.</title>
        <authorList>
            <person name="Bowman J.P."/>
        </authorList>
    </citation>
    <scope>NUCLEOTIDE SEQUENCE [LARGE SCALE GENOMIC DNA]</scope>
    <source>
        <strain evidence="4 5">2-80-2</strain>
    </source>
</reference>